<evidence type="ECO:0000313" key="2">
    <source>
        <dbReference type="Proteomes" id="UP000179807"/>
    </source>
</evidence>
<dbReference type="Proteomes" id="UP000179807">
    <property type="component" value="Unassembled WGS sequence"/>
</dbReference>
<proteinExistence type="predicted"/>
<dbReference type="VEuPathDB" id="TrichDB:TRFO_10758"/>
<evidence type="ECO:0000313" key="1">
    <source>
        <dbReference type="EMBL" id="OHS95039.1"/>
    </source>
</evidence>
<dbReference type="AlphaFoldDB" id="A0A1J4J9Z1"/>
<comment type="caution">
    <text evidence="1">The sequence shown here is derived from an EMBL/GenBank/DDBJ whole genome shotgun (WGS) entry which is preliminary data.</text>
</comment>
<dbReference type="EMBL" id="MLAK01001271">
    <property type="protein sequence ID" value="OHS95039.1"/>
    <property type="molecule type" value="Genomic_DNA"/>
</dbReference>
<keyword evidence="2" id="KW-1185">Reference proteome</keyword>
<dbReference type="RefSeq" id="XP_068348176.1">
    <property type="nucleotide sequence ID" value="XM_068495647.1"/>
</dbReference>
<gene>
    <name evidence="1" type="ORF">TRFO_10758</name>
</gene>
<protein>
    <submittedName>
        <fullName evidence="1">Uncharacterized protein</fullName>
    </submittedName>
</protein>
<dbReference type="GeneID" id="94830351"/>
<reference evidence="1" key="1">
    <citation type="submission" date="2016-10" db="EMBL/GenBank/DDBJ databases">
        <authorList>
            <person name="Benchimol M."/>
            <person name="Almeida L.G."/>
            <person name="Vasconcelos A.T."/>
            <person name="Perreira-Neves A."/>
            <person name="Rosa I.A."/>
            <person name="Tasca T."/>
            <person name="Bogo M.R."/>
            <person name="de Souza W."/>
        </authorList>
    </citation>
    <scope>NUCLEOTIDE SEQUENCE [LARGE SCALE GENOMIC DNA]</scope>
    <source>
        <strain evidence="1">K</strain>
    </source>
</reference>
<name>A0A1J4J9Z1_9EUKA</name>
<organism evidence="1 2">
    <name type="scientific">Tritrichomonas foetus</name>
    <dbReference type="NCBI Taxonomy" id="1144522"/>
    <lineage>
        <taxon>Eukaryota</taxon>
        <taxon>Metamonada</taxon>
        <taxon>Parabasalia</taxon>
        <taxon>Tritrichomonadida</taxon>
        <taxon>Tritrichomonadidae</taxon>
        <taxon>Tritrichomonas</taxon>
    </lineage>
</organism>
<accession>A0A1J4J9Z1</accession>
<sequence length="216" mass="24810">MSLEEKRHQLTVDTLKEVIDNLTQVMNIRNQDVTYDLYFNAATIQMNYQIQMNVAASTITGGSLITTSNSTVFQQTIYPIRQFPLIFLHQVAVLSSVLCSEVTYMSNHTDKVDLAVVDKFLEKANSISCIFSDPKFTEIDFRQYLIEKIPEHLMTHLEYKDSCFYVRFSGLIGASDILAPNVADCQIVKDVEKKIHHIIKALKYLRTDVCRWSLDE</sequence>